<organism evidence="1 2">
    <name type="scientific">Araneus ventricosus</name>
    <name type="common">Orbweaver spider</name>
    <name type="synonym">Epeira ventricosa</name>
    <dbReference type="NCBI Taxonomy" id="182803"/>
    <lineage>
        <taxon>Eukaryota</taxon>
        <taxon>Metazoa</taxon>
        <taxon>Ecdysozoa</taxon>
        <taxon>Arthropoda</taxon>
        <taxon>Chelicerata</taxon>
        <taxon>Arachnida</taxon>
        <taxon>Araneae</taxon>
        <taxon>Araneomorphae</taxon>
        <taxon>Entelegynae</taxon>
        <taxon>Araneoidea</taxon>
        <taxon>Araneidae</taxon>
        <taxon>Araneus</taxon>
    </lineage>
</organism>
<name>A0A4Y2QQ34_ARAVE</name>
<evidence type="ECO:0000313" key="2">
    <source>
        <dbReference type="Proteomes" id="UP000499080"/>
    </source>
</evidence>
<dbReference type="AlphaFoldDB" id="A0A4Y2QQ34"/>
<evidence type="ECO:0000313" key="1">
    <source>
        <dbReference type="EMBL" id="GBN65421.1"/>
    </source>
</evidence>
<proteinExistence type="predicted"/>
<dbReference type="Proteomes" id="UP000499080">
    <property type="component" value="Unassembled WGS sequence"/>
</dbReference>
<gene>
    <name evidence="1" type="ORF">AVEN_126938_1</name>
</gene>
<reference evidence="1 2" key="1">
    <citation type="journal article" date="2019" name="Sci. Rep.">
        <title>Orb-weaving spider Araneus ventricosus genome elucidates the spidroin gene catalogue.</title>
        <authorList>
            <person name="Kono N."/>
            <person name="Nakamura H."/>
            <person name="Ohtoshi R."/>
            <person name="Moran D.A.P."/>
            <person name="Shinohara A."/>
            <person name="Yoshida Y."/>
            <person name="Fujiwara M."/>
            <person name="Mori M."/>
            <person name="Tomita M."/>
            <person name="Arakawa K."/>
        </authorList>
    </citation>
    <scope>NUCLEOTIDE SEQUENCE [LARGE SCALE GENOMIC DNA]</scope>
</reference>
<keyword evidence="2" id="KW-1185">Reference proteome</keyword>
<dbReference type="EMBL" id="BGPR01014485">
    <property type="protein sequence ID" value="GBN65421.1"/>
    <property type="molecule type" value="Genomic_DNA"/>
</dbReference>
<protein>
    <submittedName>
        <fullName evidence="1">Uncharacterized protein</fullName>
    </submittedName>
</protein>
<sequence>MATNANIFHESIGKGNNTHDRHGKEFVLKVNNIFIKLMLLECSLWYRLGGLVVRFRLRCRRVPSSKPDSTEDLISKPHSTDCMWACCTLNRTLGAKRRPVGVVRKFVEGVCQLRGRPRHLTYRHLEPLIPMTTIVTSSVLNGHKMDKARTPSRLT</sequence>
<comment type="caution">
    <text evidence="1">The sequence shown here is derived from an EMBL/GenBank/DDBJ whole genome shotgun (WGS) entry which is preliminary data.</text>
</comment>
<accession>A0A4Y2QQ34</accession>